<dbReference type="OrthoDB" id="5858525at2759"/>
<feature type="compositionally biased region" description="Low complexity" evidence="1">
    <location>
        <begin position="53"/>
        <end position="71"/>
    </location>
</feature>
<dbReference type="InterPro" id="IPR035940">
    <property type="entry name" value="CAP_sf"/>
</dbReference>
<feature type="region of interest" description="Disordered" evidence="1">
    <location>
        <begin position="53"/>
        <end position="152"/>
    </location>
</feature>
<dbReference type="Gene3D" id="3.40.33.10">
    <property type="entry name" value="CAP"/>
    <property type="match status" value="1"/>
</dbReference>
<feature type="chain" id="PRO_5002336477" evidence="2">
    <location>
        <begin position="23"/>
        <end position="363"/>
    </location>
</feature>
<dbReference type="Proteomes" id="UP000053766">
    <property type="component" value="Unassembled WGS sequence"/>
</dbReference>
<feature type="region of interest" description="Disordered" evidence="1">
    <location>
        <begin position="23"/>
        <end position="42"/>
    </location>
</feature>
<keyword evidence="2" id="KW-0732">Signal</keyword>
<keyword evidence="5" id="KW-1185">Reference proteome</keyword>
<feature type="signal peptide" evidence="2">
    <location>
        <begin position="1"/>
        <end position="22"/>
    </location>
</feature>
<sequence>MLSIQILNFLFLLTAQLSSLSAQDTSSSTSSSTTSESSSSSLASSSTFILTGSTSSESTVSTTDSTCTCPTINPTGSTARLTSSTTRPTGSSTTRRTTTARLSTKPPQDTSSSTSSSTTSESSSSSLASNSTSIPTGSTSSESTVSTTDSTCTCPTINPTASTNCGFTLMSNAYRVLALGKHNSFISTVARGRARNGEYSNENAPPSSRMDLLDYDCGAEQHAFNHVRSCDRQISPQNARPGYSENIHILGTTNTDDLGALQNAIQTWQNELENNGVPSNMIYTQAMATRTQKIITNVTKIIWGNNRYVGCATIRCSGFYFTSCMYKNPVNDIGSSIYRIGAVCAACLNGVNNCNGNIGLCSW</sequence>
<gene>
    <name evidence="4" type="ORF">DICVIV_00134</name>
</gene>
<feature type="compositionally biased region" description="Low complexity" evidence="1">
    <location>
        <begin position="80"/>
        <end position="152"/>
    </location>
</feature>
<evidence type="ECO:0000313" key="4">
    <source>
        <dbReference type="EMBL" id="KJH53705.1"/>
    </source>
</evidence>
<dbReference type="AlphaFoldDB" id="A0A0D8YAF0"/>
<evidence type="ECO:0000256" key="1">
    <source>
        <dbReference type="SAM" id="MobiDB-lite"/>
    </source>
</evidence>
<organism evidence="4 5">
    <name type="scientific">Dictyocaulus viviparus</name>
    <name type="common">Bovine lungworm</name>
    <dbReference type="NCBI Taxonomy" id="29172"/>
    <lineage>
        <taxon>Eukaryota</taxon>
        <taxon>Metazoa</taxon>
        <taxon>Ecdysozoa</taxon>
        <taxon>Nematoda</taxon>
        <taxon>Chromadorea</taxon>
        <taxon>Rhabditida</taxon>
        <taxon>Rhabditina</taxon>
        <taxon>Rhabditomorpha</taxon>
        <taxon>Strongyloidea</taxon>
        <taxon>Metastrongylidae</taxon>
        <taxon>Dictyocaulus</taxon>
    </lineage>
</organism>
<reference evidence="5" key="2">
    <citation type="journal article" date="2016" name="Sci. Rep.">
        <title>Dictyocaulus viviparus genome, variome and transcriptome elucidate lungworm biology and support future intervention.</title>
        <authorList>
            <person name="McNulty S.N."/>
            <person name="Strube C."/>
            <person name="Rosa B.A."/>
            <person name="Martin J.C."/>
            <person name="Tyagi R."/>
            <person name="Choi Y.J."/>
            <person name="Wang Q."/>
            <person name="Hallsworth Pepin K."/>
            <person name="Zhang X."/>
            <person name="Ozersky P."/>
            <person name="Wilson R.K."/>
            <person name="Sternberg P.W."/>
            <person name="Gasser R.B."/>
            <person name="Mitreva M."/>
        </authorList>
    </citation>
    <scope>NUCLEOTIDE SEQUENCE [LARGE SCALE GENOMIC DNA]</scope>
    <source>
        <strain evidence="5">HannoverDv2000</strain>
    </source>
</reference>
<feature type="domain" description="SCP" evidence="3">
    <location>
        <begin position="173"/>
        <end position="334"/>
    </location>
</feature>
<dbReference type="CDD" id="cd05380">
    <property type="entry name" value="CAP_euk"/>
    <property type="match status" value="1"/>
</dbReference>
<dbReference type="EMBL" id="KN716150">
    <property type="protein sequence ID" value="KJH53705.1"/>
    <property type="molecule type" value="Genomic_DNA"/>
</dbReference>
<evidence type="ECO:0000256" key="2">
    <source>
        <dbReference type="SAM" id="SignalP"/>
    </source>
</evidence>
<name>A0A0D8YAF0_DICVI</name>
<dbReference type="Pfam" id="PF00188">
    <property type="entry name" value="CAP"/>
    <property type="match status" value="1"/>
</dbReference>
<dbReference type="SMART" id="SM00198">
    <property type="entry name" value="SCP"/>
    <property type="match status" value="1"/>
</dbReference>
<evidence type="ECO:0000259" key="3">
    <source>
        <dbReference type="SMART" id="SM00198"/>
    </source>
</evidence>
<accession>A0A0D8YAF0</accession>
<evidence type="ECO:0000313" key="5">
    <source>
        <dbReference type="Proteomes" id="UP000053766"/>
    </source>
</evidence>
<dbReference type="SUPFAM" id="SSF55797">
    <property type="entry name" value="PR-1-like"/>
    <property type="match status" value="1"/>
</dbReference>
<reference evidence="4 5" key="1">
    <citation type="submission" date="2013-11" db="EMBL/GenBank/DDBJ databases">
        <title>Draft genome of the bovine lungworm Dictyocaulus viviparus.</title>
        <authorList>
            <person name="Mitreva M."/>
        </authorList>
    </citation>
    <scope>NUCLEOTIDE SEQUENCE [LARGE SCALE GENOMIC DNA]</scope>
    <source>
        <strain evidence="4 5">HannoverDv2000</strain>
    </source>
</reference>
<dbReference type="STRING" id="29172.A0A0D8YAF0"/>
<proteinExistence type="predicted"/>
<protein>
    <submittedName>
        <fullName evidence="4">SCP-like protein</fullName>
    </submittedName>
</protein>
<dbReference type="InterPro" id="IPR014044">
    <property type="entry name" value="CAP_dom"/>
</dbReference>